<reference evidence="2" key="2">
    <citation type="submission" date="2020-10" db="UniProtKB">
        <authorList>
            <consortium name="WormBaseParasite"/>
        </authorList>
    </citation>
    <scope>IDENTIFICATION</scope>
</reference>
<sequence length="143" mass="16618">MPYPILRLSYGLQKRLHSLATVFERHDIQIAAGLEKHYIKPLVRFRRSKCKEILDNGVFRGEEQRLAYEADPANTDEWIIVDAESVILSNIFHLRRLKWNRCAVRCMMFTTQQPILLPTAKLQSLLWVCRSTIPPSIATLRGD</sequence>
<reference evidence="1" key="1">
    <citation type="journal article" date="2013" name="Genetics">
        <title>The draft genome and transcriptome of Panagrellus redivivus are shaped by the harsh demands of a free-living lifestyle.</title>
        <authorList>
            <person name="Srinivasan J."/>
            <person name="Dillman A.R."/>
            <person name="Macchietto M.G."/>
            <person name="Heikkinen L."/>
            <person name="Lakso M."/>
            <person name="Fracchia K.M."/>
            <person name="Antoshechkin I."/>
            <person name="Mortazavi A."/>
            <person name="Wong G."/>
            <person name="Sternberg P.W."/>
        </authorList>
    </citation>
    <scope>NUCLEOTIDE SEQUENCE [LARGE SCALE GENOMIC DNA]</scope>
    <source>
        <strain evidence="1">MT8872</strain>
    </source>
</reference>
<protein>
    <submittedName>
        <fullName evidence="2">FCP1 homology domain-containing protein</fullName>
    </submittedName>
</protein>
<dbReference type="WBParaSite" id="Pan_g18636.t1">
    <property type="protein sequence ID" value="Pan_g18636.t1"/>
    <property type="gene ID" value="Pan_g18636"/>
</dbReference>
<evidence type="ECO:0000313" key="1">
    <source>
        <dbReference type="Proteomes" id="UP000492821"/>
    </source>
</evidence>
<evidence type="ECO:0000313" key="2">
    <source>
        <dbReference type="WBParaSite" id="Pan_g18636.t1"/>
    </source>
</evidence>
<dbReference type="Proteomes" id="UP000492821">
    <property type="component" value="Unassembled WGS sequence"/>
</dbReference>
<dbReference type="AlphaFoldDB" id="A0A7E4ZUU7"/>
<name>A0A7E4ZUU7_PANRE</name>
<keyword evidence="1" id="KW-1185">Reference proteome</keyword>
<organism evidence="1 2">
    <name type="scientific">Panagrellus redivivus</name>
    <name type="common">Microworm</name>
    <dbReference type="NCBI Taxonomy" id="6233"/>
    <lineage>
        <taxon>Eukaryota</taxon>
        <taxon>Metazoa</taxon>
        <taxon>Ecdysozoa</taxon>
        <taxon>Nematoda</taxon>
        <taxon>Chromadorea</taxon>
        <taxon>Rhabditida</taxon>
        <taxon>Tylenchina</taxon>
        <taxon>Panagrolaimomorpha</taxon>
        <taxon>Panagrolaimoidea</taxon>
        <taxon>Panagrolaimidae</taxon>
        <taxon>Panagrellus</taxon>
    </lineage>
</organism>
<proteinExistence type="predicted"/>
<accession>A0A7E4ZUU7</accession>